<dbReference type="PROSITE" id="PS51123">
    <property type="entry name" value="OMPA_2"/>
    <property type="match status" value="1"/>
</dbReference>
<dbReference type="GO" id="GO:0015288">
    <property type="term" value="F:porin activity"/>
    <property type="evidence" value="ECO:0007669"/>
    <property type="project" value="UniProtKB-KW"/>
</dbReference>
<dbReference type="InterPro" id="IPR036737">
    <property type="entry name" value="OmpA-like_sf"/>
</dbReference>
<dbReference type="InterPro" id="IPR006690">
    <property type="entry name" value="OMPA-like_CS"/>
</dbReference>
<dbReference type="Gene3D" id="3.30.1330.60">
    <property type="entry name" value="OmpA-like domain"/>
    <property type="match status" value="1"/>
</dbReference>
<evidence type="ECO:0000256" key="5">
    <source>
        <dbReference type="ARBA" id="ARBA00023065"/>
    </source>
</evidence>
<dbReference type="InterPro" id="IPR011250">
    <property type="entry name" value="OMP/PagP_B-barrel"/>
</dbReference>
<dbReference type="PRINTS" id="PR01021">
    <property type="entry name" value="OMPADOMAIN"/>
</dbReference>
<feature type="chain" id="PRO_5002660997" evidence="9">
    <location>
        <begin position="21"/>
        <end position="424"/>
    </location>
</feature>
<dbReference type="InterPro" id="IPR006664">
    <property type="entry name" value="OMP_bac"/>
</dbReference>
<dbReference type="Pfam" id="PF00691">
    <property type="entry name" value="OmpA"/>
    <property type="match status" value="1"/>
</dbReference>
<dbReference type="Proteomes" id="UP000002297">
    <property type="component" value="Chromosome"/>
</dbReference>
<keyword evidence="9" id="KW-0732">Signal</keyword>
<evidence type="ECO:0000313" key="12">
    <source>
        <dbReference type="Proteomes" id="UP000002297"/>
    </source>
</evidence>
<dbReference type="GeneID" id="89453431"/>
<accession>A3UBN7</accession>
<evidence type="ECO:0000256" key="1">
    <source>
        <dbReference type="ARBA" id="ARBA00004571"/>
    </source>
</evidence>
<evidence type="ECO:0000256" key="3">
    <source>
        <dbReference type="ARBA" id="ARBA00022452"/>
    </source>
</evidence>
<dbReference type="EMBL" id="CP002046">
    <property type="protein sequence ID" value="EAP86038.1"/>
    <property type="molecule type" value="Genomic_DNA"/>
</dbReference>
<evidence type="ECO:0000256" key="9">
    <source>
        <dbReference type="SAM" id="SignalP"/>
    </source>
</evidence>
<proteinExistence type="predicted"/>
<gene>
    <name evidence="11" type="ordered locus">CA2559_08396</name>
</gene>
<evidence type="ECO:0000256" key="2">
    <source>
        <dbReference type="ARBA" id="ARBA00022448"/>
    </source>
</evidence>
<dbReference type="HOGENOM" id="CLU_610681_0_0_10"/>
<dbReference type="CDD" id="cd07185">
    <property type="entry name" value="OmpA_C-like"/>
    <property type="match status" value="1"/>
</dbReference>
<dbReference type="InterPro" id="IPR050330">
    <property type="entry name" value="Bact_OuterMem_StrucFunc"/>
</dbReference>
<dbReference type="STRING" id="216432.CA2559_08396"/>
<dbReference type="RefSeq" id="WP_013187424.1">
    <property type="nucleotide sequence ID" value="NC_014230.1"/>
</dbReference>
<keyword evidence="12" id="KW-1185">Reference proteome</keyword>
<reference evidence="11 12" key="1">
    <citation type="journal article" date="2010" name="J. Bacteriol.">
        <title>The complete genome sequence of Croceibacter atlanticus HTCC2559T.</title>
        <authorList>
            <person name="Oh H.M."/>
            <person name="Kang I."/>
            <person name="Ferriera S."/>
            <person name="Giovannoni S.J."/>
            <person name="Cho J.C."/>
        </authorList>
    </citation>
    <scope>NUCLEOTIDE SEQUENCE [LARGE SCALE GENOMIC DNA]</scope>
    <source>
        <strain evidence="12">ATCC BAA-628 / HTCC2559 / KCTC 12090</strain>
    </source>
</reference>
<dbReference type="PANTHER" id="PTHR30329:SF20">
    <property type="entry name" value="EXPORTED PROTEIN"/>
    <property type="match status" value="1"/>
</dbReference>
<keyword evidence="3" id="KW-1134">Transmembrane beta strand</keyword>
<comment type="subcellular location">
    <subcellularLocation>
        <location evidence="1">Cell outer membrane</location>
        <topology evidence="1">Multi-pass membrane protein</topology>
    </subcellularLocation>
</comment>
<dbReference type="AlphaFoldDB" id="A3UBN7"/>
<evidence type="ECO:0000313" key="11">
    <source>
        <dbReference type="EMBL" id="EAP86038.1"/>
    </source>
</evidence>
<dbReference type="GO" id="GO:0009279">
    <property type="term" value="C:cell outer membrane"/>
    <property type="evidence" value="ECO:0007669"/>
    <property type="project" value="UniProtKB-SubCell"/>
</dbReference>
<dbReference type="PROSITE" id="PS01068">
    <property type="entry name" value="OMPA_1"/>
    <property type="match status" value="1"/>
</dbReference>
<protein>
    <submittedName>
        <fullName evidence="11">OmpA/MotB</fullName>
    </submittedName>
</protein>
<keyword evidence="6" id="KW-0626">Porin</keyword>
<organism evidence="11 12">
    <name type="scientific">Croceibacter atlanticus (strain ATCC BAA-628 / JCM 21780 / CIP 108009 / IAM 15332 / KCTC 12090 / HTCC2559)</name>
    <dbReference type="NCBI Taxonomy" id="216432"/>
    <lineage>
        <taxon>Bacteria</taxon>
        <taxon>Pseudomonadati</taxon>
        <taxon>Bacteroidota</taxon>
        <taxon>Flavobacteriia</taxon>
        <taxon>Flavobacteriales</taxon>
        <taxon>Flavobacteriaceae</taxon>
        <taxon>Croceibacter</taxon>
    </lineage>
</organism>
<dbReference type="SUPFAM" id="SSF56925">
    <property type="entry name" value="OMPA-like"/>
    <property type="match status" value="1"/>
</dbReference>
<evidence type="ECO:0000256" key="8">
    <source>
        <dbReference type="PROSITE-ProRule" id="PRU00473"/>
    </source>
</evidence>
<dbReference type="OrthoDB" id="1522982at2"/>
<dbReference type="PANTHER" id="PTHR30329">
    <property type="entry name" value="STATOR ELEMENT OF FLAGELLAR MOTOR COMPLEX"/>
    <property type="match status" value="1"/>
</dbReference>
<keyword evidence="5" id="KW-0406">Ion transport</keyword>
<evidence type="ECO:0000256" key="4">
    <source>
        <dbReference type="ARBA" id="ARBA00022692"/>
    </source>
</evidence>
<dbReference type="KEGG" id="cat:CA2559_08396"/>
<evidence type="ECO:0000259" key="10">
    <source>
        <dbReference type="PROSITE" id="PS51123"/>
    </source>
</evidence>
<sequence>MKKILLIGLLLLTGTIVAQEADYNKWSIELQGGASKATRPFTPGYVADEATFFQGSVGARYMFNNKFGVKLDFGYNNIENDNDSNLEFKNNYYRGSIQGVANLGTILDFNTFTDWFTILGHGGFGYSSAKADDINFGADEDDAMFHAILGVTPQFKLSERVTFTTDLSIIGHVGQDVTWDGQSSVRSIAGDNAARGFNSMLVNVSAGISINLGSASTHADWYYEADALEEEMDSLRMRIAKIENDMIDDDKDGVPNYLDQDNRTESGVAVNTRGQAIDLNKNGIPDEMESALDARYLKTGSETTVNGDDVIAELIDKGYVNVYFKFNSEEPSVYSLEAINYLVKYMNANTDANATLVGYADEIGNEAYNQKLSEQRAQKINDILVASGVSASRLTVKGGGEDNSVDKSSKYARQLMRRVTFKLN</sequence>
<evidence type="ECO:0000256" key="6">
    <source>
        <dbReference type="ARBA" id="ARBA00023114"/>
    </source>
</evidence>
<dbReference type="GO" id="GO:0006811">
    <property type="term" value="P:monoatomic ion transport"/>
    <property type="evidence" value="ECO:0007669"/>
    <property type="project" value="UniProtKB-KW"/>
</dbReference>
<feature type="domain" description="OmpA-like" evidence="10">
    <location>
        <begin position="311"/>
        <end position="424"/>
    </location>
</feature>
<evidence type="ECO:0000256" key="7">
    <source>
        <dbReference type="ARBA" id="ARBA00023136"/>
    </source>
</evidence>
<dbReference type="SUPFAM" id="SSF103088">
    <property type="entry name" value="OmpA-like"/>
    <property type="match status" value="1"/>
</dbReference>
<dbReference type="GO" id="GO:0046930">
    <property type="term" value="C:pore complex"/>
    <property type="evidence" value="ECO:0007669"/>
    <property type="project" value="UniProtKB-KW"/>
</dbReference>
<keyword evidence="2" id="KW-0813">Transport</keyword>
<dbReference type="InterPro" id="IPR006665">
    <property type="entry name" value="OmpA-like"/>
</dbReference>
<dbReference type="eggNOG" id="COG2885">
    <property type="taxonomic scope" value="Bacteria"/>
</dbReference>
<name>A3UBN7_CROAH</name>
<feature type="signal peptide" evidence="9">
    <location>
        <begin position="1"/>
        <end position="20"/>
    </location>
</feature>
<keyword evidence="4" id="KW-0812">Transmembrane</keyword>
<keyword evidence="7 8" id="KW-0472">Membrane</keyword>